<keyword evidence="6" id="KW-1185">Reference proteome</keyword>
<dbReference type="InterPro" id="IPR036737">
    <property type="entry name" value="OmpA-like_sf"/>
</dbReference>
<dbReference type="SUPFAM" id="SSF53850">
    <property type="entry name" value="Periplasmic binding protein-like II"/>
    <property type="match status" value="1"/>
</dbReference>
<evidence type="ECO:0000313" key="5">
    <source>
        <dbReference type="EMBL" id="KCV82482.1"/>
    </source>
</evidence>
<keyword evidence="1 3" id="KW-0732">Signal</keyword>
<gene>
    <name evidence="5" type="ORF">ATO10_06056</name>
</gene>
<dbReference type="STRING" id="1461693.ATO10_06056"/>
<dbReference type="Pfam" id="PF00691">
    <property type="entry name" value="OmpA"/>
    <property type="match status" value="1"/>
</dbReference>
<dbReference type="RefSeq" id="WP_035249411.1">
    <property type="nucleotide sequence ID" value="NZ_AQQY01000003.1"/>
</dbReference>
<comment type="caution">
    <text evidence="5">The sequence shown here is derived from an EMBL/GenBank/DDBJ whole genome shotgun (WGS) entry which is preliminary data.</text>
</comment>
<dbReference type="Gene3D" id="3.30.1330.60">
    <property type="entry name" value="OmpA-like domain"/>
    <property type="match status" value="1"/>
</dbReference>
<protein>
    <submittedName>
        <fullName evidence="5">OmpA/MotB protein</fullName>
    </submittedName>
</protein>
<dbReference type="GO" id="GO:0016020">
    <property type="term" value="C:membrane"/>
    <property type="evidence" value="ECO:0007669"/>
    <property type="project" value="UniProtKB-UniRule"/>
</dbReference>
<dbReference type="EMBL" id="AQQY01000003">
    <property type="protein sequence ID" value="KCV82482.1"/>
    <property type="molecule type" value="Genomic_DNA"/>
</dbReference>
<dbReference type="eggNOG" id="COG2885">
    <property type="taxonomic scope" value="Bacteria"/>
</dbReference>
<dbReference type="InterPro" id="IPR006665">
    <property type="entry name" value="OmpA-like"/>
</dbReference>
<feature type="chain" id="PRO_5001566770" evidence="3">
    <location>
        <begin position="25"/>
        <end position="517"/>
    </location>
</feature>
<evidence type="ECO:0000259" key="4">
    <source>
        <dbReference type="PROSITE" id="PS51123"/>
    </source>
</evidence>
<evidence type="ECO:0000256" key="3">
    <source>
        <dbReference type="SAM" id="SignalP"/>
    </source>
</evidence>
<dbReference type="PANTHER" id="PTHR30570:SF1">
    <property type="entry name" value="PHOSPHATE-BINDING PROTEIN PSTS"/>
    <property type="match status" value="1"/>
</dbReference>
<dbReference type="Gene3D" id="3.40.190.10">
    <property type="entry name" value="Periplasmic binding protein-like II"/>
    <property type="match status" value="2"/>
</dbReference>
<dbReference type="PROSITE" id="PS51123">
    <property type="entry name" value="OMPA_2"/>
    <property type="match status" value="1"/>
</dbReference>
<sequence length="517" mass="55786">MIRFFVGAAIFAALVFVRAPAAQAQDVALTSRDGTISVSGTLLSFDGEFYEVDTAYGRLVLDGQGVRCAGTGCPDLNAFVAEFSFAGAPAMGTALIPALLEDFAHRRGLRVRRVARSDTEFSYELRAADIDQVEARVGFRLHSTGEGFADLLAGETSIAMALREIRADEAQLMRDAGLGDVTSAAQARIVALDALVPIVAPGNPLRRIRVSDLAHILAGDITEWPGGRGPITVHQHARDSGMREAIADLLLAPIGLKPMAAPKLPLDHTGLTDAVARDPFGLSVARFSDPGSAQLVLLEDSCGIALPLSRQALKAEDYPFTAPLFLYLPKKRLPLLAREFLRYLDTTAAQRVIRDVGFVDQGREQITLNQQGERLAAAISKIGEDMPAPEVQRLIETLRGAVRLTNTFRFRGGSSDLDAQSVGNVKALADALERGEFNGKTLVFIGFSDGEGGWEVNRRIARERAEAVRAAVRKLAKAADFNDASLAVEGFGEAMPVACDDTDWGRHANRRVEVWLR</sequence>
<dbReference type="InterPro" id="IPR024370">
    <property type="entry name" value="PBP_domain"/>
</dbReference>
<feature type="domain" description="OmpA-like" evidence="4">
    <location>
        <begin position="396"/>
        <end position="517"/>
    </location>
</feature>
<feature type="signal peptide" evidence="3">
    <location>
        <begin position="1"/>
        <end position="24"/>
    </location>
</feature>
<keyword evidence="2" id="KW-0472">Membrane</keyword>
<dbReference type="AlphaFoldDB" id="A0A058ZMR0"/>
<dbReference type="CDD" id="cd07185">
    <property type="entry name" value="OmpA_C-like"/>
    <property type="match status" value="1"/>
</dbReference>
<evidence type="ECO:0000313" key="6">
    <source>
        <dbReference type="Proteomes" id="UP000024836"/>
    </source>
</evidence>
<name>A0A058ZMR0_9RHOB</name>
<evidence type="ECO:0000256" key="2">
    <source>
        <dbReference type="PROSITE-ProRule" id="PRU00473"/>
    </source>
</evidence>
<dbReference type="eggNOG" id="COG0226">
    <property type="taxonomic scope" value="Bacteria"/>
</dbReference>
<dbReference type="PANTHER" id="PTHR30570">
    <property type="entry name" value="PERIPLASMIC PHOSPHATE BINDING COMPONENT OF PHOSPHATE ABC TRANSPORTER"/>
    <property type="match status" value="1"/>
</dbReference>
<organism evidence="5 6">
    <name type="scientific">Actibacterium atlanticum</name>
    <dbReference type="NCBI Taxonomy" id="1461693"/>
    <lineage>
        <taxon>Bacteria</taxon>
        <taxon>Pseudomonadati</taxon>
        <taxon>Pseudomonadota</taxon>
        <taxon>Alphaproteobacteria</taxon>
        <taxon>Rhodobacterales</taxon>
        <taxon>Roseobacteraceae</taxon>
        <taxon>Actibacterium</taxon>
    </lineage>
</organism>
<reference evidence="5 6" key="1">
    <citation type="submission" date="2013-04" db="EMBL/GenBank/DDBJ databases">
        <title>Shimia sp. 22II-S11-Z10 Genome Sequencing.</title>
        <authorList>
            <person name="Lai Q."/>
            <person name="Li G."/>
            <person name="Shao Z."/>
        </authorList>
    </citation>
    <scope>NUCLEOTIDE SEQUENCE [LARGE SCALE GENOMIC DNA]</scope>
    <source>
        <strain evidence="6">22II-S11-Z10</strain>
    </source>
</reference>
<proteinExistence type="predicted"/>
<dbReference type="Proteomes" id="UP000024836">
    <property type="component" value="Unassembled WGS sequence"/>
</dbReference>
<dbReference type="InterPro" id="IPR050811">
    <property type="entry name" value="Phosphate_ABC_transporter"/>
</dbReference>
<evidence type="ECO:0000256" key="1">
    <source>
        <dbReference type="ARBA" id="ARBA00022729"/>
    </source>
</evidence>
<accession>A0A058ZMR0</accession>
<dbReference type="Pfam" id="PF12849">
    <property type="entry name" value="PBP_like_2"/>
    <property type="match status" value="1"/>
</dbReference>
<dbReference type="SUPFAM" id="SSF103088">
    <property type="entry name" value="OmpA-like"/>
    <property type="match status" value="1"/>
</dbReference>